<name>H2XLU8_CIOIN</name>
<dbReference type="EMBL" id="EAAA01001005">
    <property type="status" value="NOT_ANNOTATED_CDS"/>
    <property type="molecule type" value="Genomic_DNA"/>
</dbReference>
<dbReference type="AlphaFoldDB" id="H2XLU8"/>
<reference evidence="1" key="3">
    <citation type="submission" date="2025-08" db="UniProtKB">
        <authorList>
            <consortium name="Ensembl"/>
        </authorList>
    </citation>
    <scope>IDENTIFICATION</scope>
</reference>
<dbReference type="InParanoid" id="H2XLU8"/>
<protein>
    <submittedName>
        <fullName evidence="1">Uncharacterized protein</fullName>
    </submittedName>
</protein>
<accession>H2XLU8</accession>
<evidence type="ECO:0000313" key="1">
    <source>
        <dbReference type="Ensembl" id="ENSCINP00000030630.1"/>
    </source>
</evidence>
<reference evidence="1" key="2">
    <citation type="journal article" date="2008" name="Genome Biol.">
        <title>Improved genome assembly and evidence-based global gene model set for the chordate Ciona intestinalis: new insight into intron and operon populations.</title>
        <authorList>
            <person name="Satou Y."/>
            <person name="Mineta K."/>
            <person name="Ogasawara M."/>
            <person name="Sasakura Y."/>
            <person name="Shoguchi E."/>
            <person name="Ueno K."/>
            <person name="Yamada L."/>
            <person name="Matsumoto J."/>
            <person name="Wasserscheid J."/>
            <person name="Dewar K."/>
            <person name="Wiley G.B."/>
            <person name="Macmil S.L."/>
            <person name="Roe B.A."/>
            <person name="Zeller R.W."/>
            <person name="Hastings K.E."/>
            <person name="Lemaire P."/>
            <person name="Lindquist E."/>
            <person name="Endo T."/>
            <person name="Hotta K."/>
            <person name="Inaba K."/>
        </authorList>
    </citation>
    <scope>NUCLEOTIDE SEQUENCE [LARGE SCALE GENOMIC DNA]</scope>
    <source>
        <strain evidence="1">wild type</strain>
    </source>
</reference>
<dbReference type="Proteomes" id="UP000008144">
    <property type="component" value="Chromosome 12"/>
</dbReference>
<proteinExistence type="predicted"/>
<organism evidence="1 2">
    <name type="scientific">Ciona intestinalis</name>
    <name type="common">Transparent sea squirt</name>
    <name type="synonym">Ascidia intestinalis</name>
    <dbReference type="NCBI Taxonomy" id="7719"/>
    <lineage>
        <taxon>Eukaryota</taxon>
        <taxon>Metazoa</taxon>
        <taxon>Chordata</taxon>
        <taxon>Tunicata</taxon>
        <taxon>Ascidiacea</taxon>
        <taxon>Phlebobranchia</taxon>
        <taxon>Cionidae</taxon>
        <taxon>Ciona</taxon>
    </lineage>
</organism>
<reference evidence="2" key="1">
    <citation type="journal article" date="2002" name="Science">
        <title>The draft genome of Ciona intestinalis: insights into chordate and vertebrate origins.</title>
        <authorList>
            <person name="Dehal P."/>
            <person name="Satou Y."/>
            <person name="Campbell R.K."/>
            <person name="Chapman J."/>
            <person name="Degnan B."/>
            <person name="De Tomaso A."/>
            <person name="Davidson B."/>
            <person name="Di Gregorio A."/>
            <person name="Gelpke M."/>
            <person name="Goodstein D.M."/>
            <person name="Harafuji N."/>
            <person name="Hastings K.E."/>
            <person name="Ho I."/>
            <person name="Hotta K."/>
            <person name="Huang W."/>
            <person name="Kawashima T."/>
            <person name="Lemaire P."/>
            <person name="Martinez D."/>
            <person name="Meinertzhagen I.A."/>
            <person name="Necula S."/>
            <person name="Nonaka M."/>
            <person name="Putnam N."/>
            <person name="Rash S."/>
            <person name="Saiga H."/>
            <person name="Satake M."/>
            <person name="Terry A."/>
            <person name="Yamada L."/>
            <person name="Wang H.G."/>
            <person name="Awazu S."/>
            <person name="Azumi K."/>
            <person name="Boore J."/>
            <person name="Branno M."/>
            <person name="Chin-Bow S."/>
            <person name="DeSantis R."/>
            <person name="Doyle S."/>
            <person name="Francino P."/>
            <person name="Keys D.N."/>
            <person name="Haga S."/>
            <person name="Hayashi H."/>
            <person name="Hino K."/>
            <person name="Imai K.S."/>
            <person name="Inaba K."/>
            <person name="Kano S."/>
            <person name="Kobayashi K."/>
            <person name="Kobayashi M."/>
            <person name="Lee B.I."/>
            <person name="Makabe K.W."/>
            <person name="Manohar C."/>
            <person name="Matassi G."/>
            <person name="Medina M."/>
            <person name="Mochizuki Y."/>
            <person name="Mount S."/>
            <person name="Morishita T."/>
            <person name="Miura S."/>
            <person name="Nakayama A."/>
            <person name="Nishizaka S."/>
            <person name="Nomoto H."/>
            <person name="Ohta F."/>
            <person name="Oishi K."/>
            <person name="Rigoutsos I."/>
            <person name="Sano M."/>
            <person name="Sasaki A."/>
            <person name="Sasakura Y."/>
            <person name="Shoguchi E."/>
            <person name="Shin-i T."/>
            <person name="Spagnuolo A."/>
            <person name="Stainier D."/>
            <person name="Suzuki M.M."/>
            <person name="Tassy O."/>
            <person name="Takatori N."/>
            <person name="Tokuoka M."/>
            <person name="Yagi K."/>
            <person name="Yoshizaki F."/>
            <person name="Wada S."/>
            <person name="Zhang C."/>
            <person name="Hyatt P.D."/>
            <person name="Larimer F."/>
            <person name="Detter C."/>
            <person name="Doggett N."/>
            <person name="Glavina T."/>
            <person name="Hawkins T."/>
            <person name="Richardson P."/>
            <person name="Lucas S."/>
            <person name="Kohara Y."/>
            <person name="Levine M."/>
            <person name="Satoh N."/>
            <person name="Rokhsar D.S."/>
        </authorList>
    </citation>
    <scope>NUCLEOTIDE SEQUENCE [LARGE SCALE GENOMIC DNA]</scope>
</reference>
<sequence length="32" mass="3854">NPCNRLNPFFYLPNTQNQTIPKYTAFTKLRRP</sequence>
<dbReference type="HOGENOM" id="CLU_3394023_0_0_1"/>
<keyword evidence="2" id="KW-1185">Reference proteome</keyword>
<evidence type="ECO:0000313" key="2">
    <source>
        <dbReference type="Proteomes" id="UP000008144"/>
    </source>
</evidence>
<dbReference type="Ensembl" id="ENSCINT00000034816.1">
    <property type="protein sequence ID" value="ENSCINP00000030630.1"/>
    <property type="gene ID" value="ENSCING00000023057.1"/>
</dbReference>
<reference evidence="1" key="4">
    <citation type="submission" date="2025-09" db="UniProtKB">
        <authorList>
            <consortium name="Ensembl"/>
        </authorList>
    </citation>
    <scope>IDENTIFICATION</scope>
</reference>